<dbReference type="EMBL" id="JAVLVT010000010">
    <property type="protein sequence ID" value="MDS1272269.1"/>
    <property type="molecule type" value="Genomic_DNA"/>
</dbReference>
<reference evidence="2" key="1">
    <citation type="submission" date="2023-07" db="EMBL/GenBank/DDBJ databases">
        <title>Novel species in the genus Lipingzhangella isolated from Sambhar Salt Lake.</title>
        <authorList>
            <person name="Jiya N."/>
            <person name="Kajale S."/>
            <person name="Sharma A."/>
        </authorList>
    </citation>
    <scope>NUCLEOTIDE SEQUENCE [LARGE SCALE GENOMIC DNA]</scope>
    <source>
        <strain evidence="2">LS1_29</strain>
    </source>
</reference>
<proteinExistence type="predicted"/>
<accession>A0ABU2HCH7</accession>
<name>A0ABU2HCH7_9ACTN</name>
<evidence type="ECO:0000313" key="2">
    <source>
        <dbReference type="Proteomes" id="UP001250214"/>
    </source>
</evidence>
<comment type="caution">
    <text evidence="1">The sequence shown here is derived from an EMBL/GenBank/DDBJ whole genome shotgun (WGS) entry which is preliminary data.</text>
</comment>
<organism evidence="1 2">
    <name type="scientific">Lipingzhangella rawalii</name>
    <dbReference type="NCBI Taxonomy" id="2055835"/>
    <lineage>
        <taxon>Bacteria</taxon>
        <taxon>Bacillati</taxon>
        <taxon>Actinomycetota</taxon>
        <taxon>Actinomycetes</taxon>
        <taxon>Streptosporangiales</taxon>
        <taxon>Nocardiopsidaceae</taxon>
        <taxon>Lipingzhangella</taxon>
    </lineage>
</organism>
<protein>
    <submittedName>
        <fullName evidence="1">Uncharacterized protein</fullName>
    </submittedName>
</protein>
<keyword evidence="2" id="KW-1185">Reference proteome</keyword>
<sequence>MDTLLTKVNNASDLVNISIQDDRATTMDGLSPVLATPAAFAAGAGAASAAAGAFGAGYAIGQDLAG</sequence>
<gene>
    <name evidence="1" type="ORF">RIF23_18425</name>
</gene>
<dbReference type="Proteomes" id="UP001250214">
    <property type="component" value="Unassembled WGS sequence"/>
</dbReference>
<evidence type="ECO:0000313" key="1">
    <source>
        <dbReference type="EMBL" id="MDS1272269.1"/>
    </source>
</evidence>
<dbReference type="RefSeq" id="WP_310913840.1">
    <property type="nucleotide sequence ID" value="NZ_JAVLVT010000010.1"/>
</dbReference>